<keyword evidence="2" id="KW-0812">Transmembrane</keyword>
<evidence type="ECO:0000259" key="3">
    <source>
        <dbReference type="Pfam" id="PF12705"/>
    </source>
</evidence>
<feature type="domain" description="PD-(D/E)XK endonuclease-like" evidence="3">
    <location>
        <begin position="1005"/>
        <end position="1137"/>
    </location>
</feature>
<dbReference type="PANTHER" id="PTHR37841:SF1">
    <property type="entry name" value="DUF3298 DOMAIN-CONTAINING PROTEIN"/>
    <property type="match status" value="1"/>
</dbReference>
<dbReference type="RefSeq" id="WP_205096266.1">
    <property type="nucleotide sequence ID" value="NZ_JACLYZ010000036.1"/>
</dbReference>
<dbReference type="Pfam" id="PF14903">
    <property type="entry name" value="WG_beta_rep"/>
    <property type="match status" value="3"/>
</dbReference>
<dbReference type="InterPro" id="IPR011604">
    <property type="entry name" value="PDDEXK-like_dom_sf"/>
</dbReference>
<dbReference type="PANTHER" id="PTHR37841">
    <property type="entry name" value="GLR2918 PROTEIN"/>
    <property type="match status" value="1"/>
</dbReference>
<accession>A0ABS2E359</accession>
<sequence>METRDDIMVSTHMRGAVIPTSVSKGFLRACTLRSVAYSSTYSFKLISFIMKQLIESLCIKNLFAIFFTLLLLLASCTQRNKFQDSYVIEVDGKKGLIDSLGNVIVEPRFVEITPIMRNGYATVIIDTIMTHRCDSTILGNTYYEVIKVKYGYVNGSDKFLFQEPSFSEIKVPAESNIDYLLLDFCENHSFSNSLAVVENKTFLCGYRNLKGDTIIPCIYSDAKIFSENRAVVQKPFSWDSIKNRVNPGSNKYGFIDNNGREVSKFNFMSLNTLRRNRSIGVIGYTSYNDDGYEIEGELEKNEDGSITIDKSKKIKVEGDGSPRFGWSIYLVDENGNIIKQLSMAQSYSNFSDDDIAVAIPALLGDFLGIGFDFIDKNGNNLKPLAGLSNAHLDSLSQLDLVRAALPQDINILDATRFTNGFAAVKLGDEAWVFVDKHLIVYGKEGEEVFQDAGPFSNGIAAVKKNSQWGYIDDKFDFVIPCQYDSCCQAGRNLSKVYQSQDKVKIISYIDRNNKIVWQNTEYNQISLNREDNSKPKSDWGKWSIVDYEQESATSYSWLIILIVIVFIFLLLFIVGKNNKKRKALKNSPIPCKQAEDSKGKAIPESASSQVRPTSSTMKKSNGTVKPSVSPNYSRAQQPTETQKNTNLASPRSSAADKSSQINSRLSKPNNKSQIVSVINDGYQPGIIPEQKIFQTNYPVPNVKQKEGYYCFVLFPKTGTTVFPYRRRRIEKRGYTETGFETKLRASLAEFINYKVLGDVCILPVEDAHPYEPDIAIIEKEHHLGIRIDIEIDEPYTGYEQKAIHFIGCGDEYRDANLCNLGWIVIRFSEKQVYTETEKCIGYVKHILSLIDNTLSHTNFISPQADKRWTSTEAVIMAAKGYREAYLHHQFNRPEDTDNAKLTTSDIKQTKLEKEAAKHVQTVALPQNKILNIDDSATKYSLDNRIRFEPKEHIYVLDGVLQLKAVSDVIAHFFRSFNILEQSKRYAYKNGMSQTEVIEIWDAKGVESRNVGTFLHEQIENYLKGEKALSDYSFEYNGEIVNYKKTISIEKEFGYFLDFMRDSEVRPFRSEWRIFDEKNKIAGTIDLICRNGSQFDIYDWKRSTKASPNETVWQHGINGLEHIPDISFYKYALQQNLYKYILESNYGIKINKMYLIVLHHEYERYVKYEVPRMDKEITIILNSLNY</sequence>
<dbReference type="Proteomes" id="UP000766986">
    <property type="component" value="Unassembled WGS sequence"/>
</dbReference>
<comment type="caution">
    <text evidence="4">The sequence shown here is derived from an EMBL/GenBank/DDBJ whole genome shotgun (WGS) entry which is preliminary data.</text>
</comment>
<name>A0ABS2E359_9BACT</name>
<gene>
    <name evidence="4" type="ORF">H7U35_12725</name>
</gene>
<evidence type="ECO:0000256" key="2">
    <source>
        <dbReference type="SAM" id="Phobius"/>
    </source>
</evidence>
<dbReference type="EMBL" id="JACLYZ010000036">
    <property type="protein sequence ID" value="MBM6736076.1"/>
    <property type="molecule type" value="Genomic_DNA"/>
</dbReference>
<organism evidence="4 5">
    <name type="scientific">Mediterranea massiliensis</name>
    <dbReference type="NCBI Taxonomy" id="1841865"/>
    <lineage>
        <taxon>Bacteria</taxon>
        <taxon>Pseudomonadati</taxon>
        <taxon>Bacteroidota</taxon>
        <taxon>Bacteroidia</taxon>
        <taxon>Bacteroidales</taxon>
        <taxon>Bacteroidaceae</taxon>
        <taxon>Mediterranea</taxon>
    </lineage>
</organism>
<reference evidence="4 5" key="1">
    <citation type="journal article" date="2021" name="Sci. Rep.">
        <title>The distribution of antibiotic resistance genes in chicken gut microbiota commensals.</title>
        <authorList>
            <person name="Juricova H."/>
            <person name="Matiasovicova J."/>
            <person name="Kubasova T."/>
            <person name="Cejkova D."/>
            <person name="Rychlik I."/>
        </authorList>
    </citation>
    <scope>NUCLEOTIDE SEQUENCE [LARGE SCALE GENOMIC DNA]</scope>
    <source>
        <strain evidence="4 5">An772</strain>
    </source>
</reference>
<dbReference type="InterPro" id="IPR032774">
    <property type="entry name" value="WG_beta_rep"/>
</dbReference>
<dbReference type="InterPro" id="IPR038726">
    <property type="entry name" value="PDDEXK_AddAB-type"/>
</dbReference>
<proteinExistence type="predicted"/>
<keyword evidence="2" id="KW-1133">Transmembrane helix</keyword>
<evidence type="ECO:0000313" key="4">
    <source>
        <dbReference type="EMBL" id="MBM6736076.1"/>
    </source>
</evidence>
<keyword evidence="5" id="KW-1185">Reference proteome</keyword>
<feature type="compositionally biased region" description="Polar residues" evidence="1">
    <location>
        <begin position="605"/>
        <end position="669"/>
    </location>
</feature>
<feature type="transmembrane region" description="Helical" evidence="2">
    <location>
        <begin position="555"/>
        <end position="575"/>
    </location>
</feature>
<evidence type="ECO:0000256" key="1">
    <source>
        <dbReference type="SAM" id="MobiDB-lite"/>
    </source>
</evidence>
<keyword evidence="2" id="KW-0472">Membrane</keyword>
<dbReference type="Pfam" id="PF12705">
    <property type="entry name" value="PDDEXK_1"/>
    <property type="match status" value="1"/>
</dbReference>
<evidence type="ECO:0000313" key="5">
    <source>
        <dbReference type="Proteomes" id="UP000766986"/>
    </source>
</evidence>
<feature type="region of interest" description="Disordered" evidence="1">
    <location>
        <begin position="583"/>
        <end position="669"/>
    </location>
</feature>
<dbReference type="Gene3D" id="3.90.320.10">
    <property type="match status" value="1"/>
</dbReference>
<feature type="transmembrane region" description="Helical" evidence="2">
    <location>
        <begin position="53"/>
        <end position="74"/>
    </location>
</feature>
<protein>
    <submittedName>
        <fullName evidence="4">WG repeat-containing protein</fullName>
    </submittedName>
</protein>